<organism evidence="8">
    <name type="scientific">Callorhinchus milii</name>
    <name type="common">Ghost shark</name>
    <dbReference type="NCBI Taxonomy" id="7868"/>
    <lineage>
        <taxon>Eukaryota</taxon>
        <taxon>Metazoa</taxon>
        <taxon>Chordata</taxon>
        <taxon>Craniata</taxon>
        <taxon>Vertebrata</taxon>
        <taxon>Chondrichthyes</taxon>
        <taxon>Holocephali</taxon>
        <taxon>Chimaeriformes</taxon>
        <taxon>Callorhinchidae</taxon>
        <taxon>Callorhinchus</taxon>
    </lineage>
</organism>
<dbReference type="EMBL" id="JW863942">
    <property type="protein sequence ID" value="AFO96459.1"/>
    <property type="molecule type" value="mRNA"/>
</dbReference>
<feature type="compositionally biased region" description="Basic and acidic residues" evidence="7">
    <location>
        <begin position="467"/>
        <end position="481"/>
    </location>
</feature>
<evidence type="ECO:0000256" key="2">
    <source>
        <dbReference type="ARBA" id="ARBA00022723"/>
    </source>
</evidence>
<evidence type="ECO:0000256" key="3">
    <source>
        <dbReference type="ARBA" id="ARBA00022801"/>
    </source>
</evidence>
<dbReference type="Pfam" id="PF05761">
    <property type="entry name" value="5_nucleotid"/>
    <property type="match status" value="1"/>
</dbReference>
<sequence length="481" mass="55254">MAAFFSLCDCDVIGFDLDHTLCRYNVPETFGLIYDSFAQFLVEQKGYNRDLLTLTPESWDFCFKGLIFDFEDGNLLKLGEDGTVLRASHGTKCLTVEQIIESYGKKRKWKHFKTINGTFARSGKYHFYDNYFDLPGALLSARIVDLLDQDLVTPAAAISLEPEVAFDQVKQQETTKKYEFWKDVISSIEYNYKASAFKEDSGIYFPSVKRAPSKYLVRCSDLVKDWLRRLKNSGKVLLLITSSHSDYCRLLCEHILGEDFEELFDIIITNALKPGFFSQLPQQRPFRTLVNDEEKESLPSLESPGWYSQGNWSHLYELLKKLTGKPEPKVVYFGDSMRSDIFPAHNYNKCETVLVLEELEVEASEQVATEGKDAHVEPREKKGKYEGQRQKVQPVMSEQWGSFFVDTIPGLEGEGETQVYTWCSNSINTYSTIAIPSLQTIADLPFDYKFPRFCPDKPRSTGYYPRPPDRLVQKPSEPRTE</sequence>
<feature type="compositionally biased region" description="Basic and acidic residues" evidence="7">
    <location>
        <begin position="370"/>
        <end position="389"/>
    </location>
</feature>
<dbReference type="GO" id="GO:0008253">
    <property type="term" value="F:5'-nucleotidase activity"/>
    <property type="evidence" value="ECO:0007669"/>
    <property type="project" value="TreeGrafter"/>
</dbReference>
<keyword evidence="3" id="KW-0378">Hydrolase</keyword>
<evidence type="ECO:0000256" key="4">
    <source>
        <dbReference type="ARBA" id="ARBA00022842"/>
    </source>
</evidence>
<accession>V9KFA1</accession>
<dbReference type="InterPro" id="IPR036412">
    <property type="entry name" value="HAD-like_sf"/>
</dbReference>
<dbReference type="OrthoDB" id="6503940at2759"/>
<feature type="region of interest" description="Disordered" evidence="7">
    <location>
        <begin position="457"/>
        <end position="481"/>
    </location>
</feature>
<dbReference type="PANTHER" id="PTHR12103:SF38">
    <property type="entry name" value="5'-NUCLEOTIDASE DOMAIN-CONTAINING PROTEIN 1"/>
    <property type="match status" value="1"/>
</dbReference>
<evidence type="ECO:0000256" key="7">
    <source>
        <dbReference type="SAM" id="MobiDB-lite"/>
    </source>
</evidence>
<dbReference type="FunFam" id="3.40.50.1000:FF:000086">
    <property type="entry name" value="LD24878p"/>
    <property type="match status" value="1"/>
</dbReference>
<evidence type="ECO:0000256" key="6">
    <source>
        <dbReference type="ARBA" id="ARBA00069357"/>
    </source>
</evidence>
<evidence type="ECO:0000313" key="8">
    <source>
        <dbReference type="EMBL" id="AFO96459.1"/>
    </source>
</evidence>
<proteinExistence type="evidence at transcript level"/>
<keyword evidence="4" id="KW-0460">Magnesium</keyword>
<keyword evidence="5" id="KW-0007">Acetylation</keyword>
<comment type="similarity">
    <text evidence="1">Belongs to the 5'(3')-deoxyribonucleotidase family.</text>
</comment>
<dbReference type="PANTHER" id="PTHR12103">
    <property type="entry name" value="5'-NUCLEOTIDASE DOMAIN-CONTAINING"/>
    <property type="match status" value="1"/>
</dbReference>
<protein>
    <recommendedName>
        <fullName evidence="6">5'-nucleotidase domain-containing protein 1</fullName>
    </recommendedName>
</protein>
<evidence type="ECO:0000256" key="1">
    <source>
        <dbReference type="ARBA" id="ARBA00009589"/>
    </source>
</evidence>
<dbReference type="RefSeq" id="XP_042188917.1">
    <property type="nucleotide sequence ID" value="XM_042332983.1"/>
</dbReference>
<dbReference type="InterPro" id="IPR008380">
    <property type="entry name" value="HAD-SF_hydro_IG_5-nucl"/>
</dbReference>
<name>V9KFA1_CALMI</name>
<dbReference type="KEGG" id="cmk:103182572"/>
<reference evidence="8" key="1">
    <citation type="journal article" date="2014" name="Nature">
        <title>Elephant shark genome provides unique insights into gnathostome evolution.</title>
        <authorList>
            <consortium name="International Elephant Shark Genome Sequencing Consortium"/>
            <person name="Venkatesh B."/>
            <person name="Lee A.P."/>
            <person name="Ravi V."/>
            <person name="Maurya A.K."/>
            <person name="Lian M.M."/>
            <person name="Swann J.B."/>
            <person name="Ohta Y."/>
            <person name="Flajnik M.F."/>
            <person name="Sutoh Y."/>
            <person name="Kasahara M."/>
            <person name="Hoon S."/>
            <person name="Gangu V."/>
            <person name="Roy S.W."/>
            <person name="Irimia M."/>
            <person name="Korzh V."/>
            <person name="Kondrychyn I."/>
            <person name="Lim Z.W."/>
            <person name="Tay B.H."/>
            <person name="Tohari S."/>
            <person name="Kong K.W."/>
            <person name="Ho S."/>
            <person name="Lorente-Galdos B."/>
            <person name="Quilez J."/>
            <person name="Marques-Bonet T."/>
            <person name="Raney B.J."/>
            <person name="Ingham P.W."/>
            <person name="Tay A."/>
            <person name="Hillier L.W."/>
            <person name="Minx P."/>
            <person name="Boehm T."/>
            <person name="Wilson R.K."/>
            <person name="Brenner S."/>
            <person name="Warren W.C."/>
        </authorList>
    </citation>
    <scope>NUCLEOTIDE SEQUENCE</scope>
    <source>
        <tissue evidence="8">Intestine</tissue>
    </source>
</reference>
<feature type="region of interest" description="Disordered" evidence="7">
    <location>
        <begin position="366"/>
        <end position="390"/>
    </location>
</feature>
<dbReference type="CTD" id="221294"/>
<keyword evidence="2" id="KW-0479">Metal-binding</keyword>
<dbReference type="GeneID" id="103182572"/>
<dbReference type="AlphaFoldDB" id="V9KFA1"/>
<dbReference type="Gene3D" id="3.40.50.1000">
    <property type="entry name" value="HAD superfamily/HAD-like"/>
    <property type="match status" value="1"/>
</dbReference>
<dbReference type="GO" id="GO:0046872">
    <property type="term" value="F:metal ion binding"/>
    <property type="evidence" value="ECO:0007669"/>
    <property type="project" value="UniProtKB-KW"/>
</dbReference>
<dbReference type="InterPro" id="IPR023214">
    <property type="entry name" value="HAD_sf"/>
</dbReference>
<evidence type="ECO:0000256" key="5">
    <source>
        <dbReference type="ARBA" id="ARBA00022990"/>
    </source>
</evidence>
<dbReference type="SUPFAM" id="SSF56784">
    <property type="entry name" value="HAD-like"/>
    <property type="match status" value="1"/>
</dbReference>